<evidence type="ECO:0000313" key="8">
    <source>
        <dbReference type="EMBL" id="UTW03598.1"/>
    </source>
</evidence>
<keyword evidence="5" id="KW-0472">Membrane</keyword>
<dbReference type="PANTHER" id="PTHR32089">
    <property type="entry name" value="METHYL-ACCEPTING CHEMOTAXIS PROTEIN MCPB"/>
    <property type="match status" value="1"/>
</dbReference>
<keyword evidence="2 4" id="KW-0807">Transducer</keyword>
<name>A0ABY5GUD3_9GAMM</name>
<evidence type="ECO:0000313" key="9">
    <source>
        <dbReference type="Proteomes" id="UP001059950"/>
    </source>
</evidence>
<dbReference type="Pfam" id="PF08376">
    <property type="entry name" value="NIT"/>
    <property type="match status" value="1"/>
</dbReference>
<dbReference type="Pfam" id="PF00015">
    <property type="entry name" value="MCPsignal"/>
    <property type="match status" value="1"/>
</dbReference>
<dbReference type="Gene3D" id="1.10.287.950">
    <property type="entry name" value="Methyl-accepting chemotaxis protein"/>
    <property type="match status" value="1"/>
</dbReference>
<dbReference type="Proteomes" id="UP001059950">
    <property type="component" value="Chromosome"/>
</dbReference>
<evidence type="ECO:0000259" key="7">
    <source>
        <dbReference type="PROSITE" id="PS50885"/>
    </source>
</evidence>
<keyword evidence="5" id="KW-1133">Transmembrane helix</keyword>
<dbReference type="InterPro" id="IPR003660">
    <property type="entry name" value="HAMP_dom"/>
</dbReference>
<dbReference type="InterPro" id="IPR004089">
    <property type="entry name" value="MCPsignal_dom"/>
</dbReference>
<keyword evidence="5" id="KW-0812">Transmembrane</keyword>
<dbReference type="CDD" id="cd11386">
    <property type="entry name" value="MCP_signal"/>
    <property type="match status" value="1"/>
</dbReference>
<accession>A0ABY5GUD3</accession>
<gene>
    <name evidence="8" type="ORF">KDX31_00675</name>
</gene>
<feature type="transmembrane region" description="Helical" evidence="5">
    <location>
        <begin position="312"/>
        <end position="334"/>
    </location>
</feature>
<dbReference type="PANTHER" id="PTHR32089:SF120">
    <property type="entry name" value="METHYL-ACCEPTING CHEMOTAXIS PROTEIN TLPQ"/>
    <property type="match status" value="1"/>
</dbReference>
<evidence type="ECO:0000256" key="1">
    <source>
        <dbReference type="ARBA" id="ARBA00004370"/>
    </source>
</evidence>
<feature type="domain" description="HAMP" evidence="7">
    <location>
        <begin position="335"/>
        <end position="388"/>
    </location>
</feature>
<evidence type="ECO:0000256" key="4">
    <source>
        <dbReference type="PROSITE-ProRule" id="PRU00284"/>
    </source>
</evidence>
<feature type="domain" description="Methyl-accepting transducer" evidence="6">
    <location>
        <begin position="393"/>
        <end position="629"/>
    </location>
</feature>
<dbReference type="PROSITE" id="PS50111">
    <property type="entry name" value="CHEMOTAXIS_TRANSDUC_2"/>
    <property type="match status" value="1"/>
</dbReference>
<dbReference type="InterPro" id="IPR013587">
    <property type="entry name" value="Nitrate/nitrite_sensing"/>
</dbReference>
<evidence type="ECO:0000256" key="2">
    <source>
        <dbReference type="ARBA" id="ARBA00023224"/>
    </source>
</evidence>
<protein>
    <submittedName>
        <fullName evidence="8">Methyl-accepting chemotaxis protein</fullName>
    </submittedName>
</protein>
<proteinExistence type="inferred from homology"/>
<sequence length="666" mass="72811">MLNFLKRLMFRHKILLLVLPSFLGLLVFSSLDIFHDFKQSKNAENAGTLVEITAENSLLVHELQKERGATAGFIGSKGTAFKDILIQQRQSTSRVAQSRLDFLQQTLPQLQTNEVAGVLQDIATQMSRLDEIRRQVDRQEIPLKDALSFYTHLNSLLLSVSYRVAHLAENAALANELSAYYNFLQAKERAGIERAVLSNSFSAGQFAPGMYQRFIQLVTEQSVYLDNFTKFALPEPRQFYTQSMDHAAVREVERMRDIAFSHASSGGFNVDAIDWFKQATGRINQLKIVEDKLSADLLMLTASQQASANNSILLVSSVTLVIILLVVLLAVSIIRILTAQLNALVGTMDEVKQTKNLTVGVNVITQDELGISAGHFNDMLATFKLAITEIDKGSVQLSAAAEETSTTVDRNLKGLERQRDETTLVASATEEMSATAQEVATNTMTTSEAASHVNNLTSDGVNIVTETVGYMNQLAGDMDQANQSVTRLKEDSHEISAIVDVIKSVAEQTNLLALNAAIEAARAGEQGRGFAVVADEVRTLAQRTQSSTADIERIVANFQSSAGAVSNTIEKCAEDAEKTVGQTNIMEKKLIEIQNEINLINTMCLQIATAAEEQVSVTSDLANNVRSINELSNQGIEGGNQISIAADEQARLASQLQTLSNSFRIS</sequence>
<dbReference type="PROSITE" id="PS50885">
    <property type="entry name" value="HAMP"/>
    <property type="match status" value="1"/>
</dbReference>
<reference evidence="8" key="1">
    <citation type="submission" date="2021-04" db="EMBL/GenBank/DDBJ databases">
        <title>Oceanospirillales bacteria with DddD are important DMSP degraders in coastal seawater.</title>
        <authorList>
            <person name="Liu J."/>
        </authorList>
    </citation>
    <scope>NUCLEOTIDE SEQUENCE</scope>
    <source>
        <strain evidence="8">GY6</strain>
    </source>
</reference>
<organism evidence="8 9">
    <name type="scientific">Amphritea atlantica</name>
    <dbReference type="NCBI Taxonomy" id="355243"/>
    <lineage>
        <taxon>Bacteria</taxon>
        <taxon>Pseudomonadati</taxon>
        <taxon>Pseudomonadota</taxon>
        <taxon>Gammaproteobacteria</taxon>
        <taxon>Oceanospirillales</taxon>
        <taxon>Oceanospirillaceae</taxon>
        <taxon>Amphritea</taxon>
    </lineage>
</organism>
<dbReference type="EMBL" id="CP073344">
    <property type="protein sequence ID" value="UTW03598.1"/>
    <property type="molecule type" value="Genomic_DNA"/>
</dbReference>
<evidence type="ECO:0000259" key="6">
    <source>
        <dbReference type="PROSITE" id="PS50111"/>
    </source>
</evidence>
<comment type="similarity">
    <text evidence="3">Belongs to the methyl-accepting chemotaxis (MCP) protein family.</text>
</comment>
<evidence type="ECO:0000256" key="3">
    <source>
        <dbReference type="ARBA" id="ARBA00029447"/>
    </source>
</evidence>
<dbReference type="SMART" id="SM00283">
    <property type="entry name" value="MA"/>
    <property type="match status" value="1"/>
</dbReference>
<dbReference type="SUPFAM" id="SSF58104">
    <property type="entry name" value="Methyl-accepting chemotaxis protein (MCP) signaling domain"/>
    <property type="match status" value="1"/>
</dbReference>
<evidence type="ECO:0000256" key="5">
    <source>
        <dbReference type="SAM" id="Phobius"/>
    </source>
</evidence>
<keyword evidence="9" id="KW-1185">Reference proteome</keyword>
<comment type="subcellular location">
    <subcellularLocation>
        <location evidence="1">Membrane</location>
    </subcellularLocation>
</comment>